<reference evidence="3" key="1">
    <citation type="journal article" date="2013" name="Proc. Natl. Acad. Sci. U.S.A.">
        <title>Genome structure and metabolic features in the red seaweed Chondrus crispus shed light on evolution of the Archaeplastida.</title>
        <authorList>
            <person name="Collen J."/>
            <person name="Porcel B."/>
            <person name="Carre W."/>
            <person name="Ball S.G."/>
            <person name="Chaparro C."/>
            <person name="Tonon T."/>
            <person name="Barbeyron T."/>
            <person name="Michel G."/>
            <person name="Noel B."/>
            <person name="Valentin K."/>
            <person name="Elias M."/>
            <person name="Artiguenave F."/>
            <person name="Arun A."/>
            <person name="Aury J.M."/>
            <person name="Barbosa-Neto J.F."/>
            <person name="Bothwell J.H."/>
            <person name="Bouget F.Y."/>
            <person name="Brillet L."/>
            <person name="Cabello-Hurtado F."/>
            <person name="Capella-Gutierrez S."/>
            <person name="Charrier B."/>
            <person name="Cladiere L."/>
            <person name="Cock J.M."/>
            <person name="Coelho S.M."/>
            <person name="Colleoni C."/>
            <person name="Czjzek M."/>
            <person name="Da Silva C."/>
            <person name="Delage L."/>
            <person name="Denoeud F."/>
            <person name="Deschamps P."/>
            <person name="Dittami S.M."/>
            <person name="Gabaldon T."/>
            <person name="Gachon C.M."/>
            <person name="Groisillier A."/>
            <person name="Herve C."/>
            <person name="Jabbari K."/>
            <person name="Katinka M."/>
            <person name="Kloareg B."/>
            <person name="Kowalczyk N."/>
            <person name="Labadie K."/>
            <person name="Leblanc C."/>
            <person name="Lopez P.J."/>
            <person name="McLachlan D.H."/>
            <person name="Meslet-Cladiere L."/>
            <person name="Moustafa A."/>
            <person name="Nehr Z."/>
            <person name="Nyvall Collen P."/>
            <person name="Panaud O."/>
            <person name="Partensky F."/>
            <person name="Poulain J."/>
            <person name="Rensing S.A."/>
            <person name="Rousvoal S."/>
            <person name="Samson G."/>
            <person name="Symeonidi A."/>
            <person name="Weissenbach J."/>
            <person name="Zambounis A."/>
            <person name="Wincker P."/>
            <person name="Boyen C."/>
        </authorList>
    </citation>
    <scope>NUCLEOTIDE SEQUENCE [LARGE SCALE GENOMIC DNA]</scope>
    <source>
        <strain evidence="3">cv. Stackhouse</strain>
    </source>
</reference>
<dbReference type="AlphaFoldDB" id="R7Q8K2"/>
<keyword evidence="1" id="KW-1133">Transmembrane helix</keyword>
<keyword evidence="1" id="KW-0812">Transmembrane</keyword>
<dbReference type="Proteomes" id="UP000012073">
    <property type="component" value="Unassembled WGS sequence"/>
</dbReference>
<evidence type="ECO:0000256" key="1">
    <source>
        <dbReference type="SAM" id="Phobius"/>
    </source>
</evidence>
<evidence type="ECO:0000313" key="3">
    <source>
        <dbReference type="Proteomes" id="UP000012073"/>
    </source>
</evidence>
<dbReference type="GeneID" id="17321657"/>
<accession>R7Q8K2</accession>
<name>R7Q8K2_CHOCR</name>
<keyword evidence="1" id="KW-0472">Membrane</keyword>
<dbReference type="Gramene" id="CDF34123">
    <property type="protein sequence ID" value="CDF34123"/>
    <property type="gene ID" value="CHC_T00002815001"/>
</dbReference>
<evidence type="ECO:0000313" key="2">
    <source>
        <dbReference type="EMBL" id="CDF34123.1"/>
    </source>
</evidence>
<sequence length="80" mass="8621">MWRVFALTGGEYIVAEEFDDMPQPETISSCVRAAANASMQKNKTKTPQASEADAQFLKVLALCAAAFAAVYYALAAAQRT</sequence>
<dbReference type="RefSeq" id="XP_005713942.1">
    <property type="nucleotide sequence ID" value="XM_005713885.1"/>
</dbReference>
<protein>
    <submittedName>
        <fullName evidence="2">Uncharacterized protein</fullName>
    </submittedName>
</protein>
<feature type="transmembrane region" description="Helical" evidence="1">
    <location>
        <begin position="56"/>
        <end position="74"/>
    </location>
</feature>
<organism evidence="2 3">
    <name type="scientific">Chondrus crispus</name>
    <name type="common">Carrageen Irish moss</name>
    <name type="synonym">Polymorpha crispa</name>
    <dbReference type="NCBI Taxonomy" id="2769"/>
    <lineage>
        <taxon>Eukaryota</taxon>
        <taxon>Rhodophyta</taxon>
        <taxon>Florideophyceae</taxon>
        <taxon>Rhodymeniophycidae</taxon>
        <taxon>Gigartinales</taxon>
        <taxon>Gigartinaceae</taxon>
        <taxon>Chondrus</taxon>
    </lineage>
</organism>
<dbReference type="KEGG" id="ccp:CHC_T00002815001"/>
<dbReference type="EMBL" id="HG001674">
    <property type="protein sequence ID" value="CDF34123.1"/>
    <property type="molecule type" value="Genomic_DNA"/>
</dbReference>
<proteinExistence type="predicted"/>
<keyword evidence="3" id="KW-1185">Reference proteome</keyword>
<gene>
    <name evidence="2" type="ORF">CHC_T00002815001</name>
</gene>